<dbReference type="KEGG" id="dku:Desku_0785"/>
<dbReference type="RefSeq" id="WP_013821906.1">
    <property type="nucleotide sequence ID" value="NC_015573.1"/>
</dbReference>
<sequence>MSGKCRIWKYTATDRDLDAPSNLEKLLEAWKELYEVYKSNSADRRRWITFGCGGGVDDSKNNPGLDRTDDIKKGTYQVLKYGVSYKEKCVKRILYTALITNFYPLRTLARYFDDINDVLWTKEKYEIKNQPLPPGVRVFYRNGVFNLYDAVIGLTGAWFNEDKLRRIFGFNFLKEKLLQ</sequence>
<proteinExistence type="predicted"/>
<evidence type="ECO:0000313" key="2">
    <source>
        <dbReference type="Proteomes" id="UP000009229"/>
    </source>
</evidence>
<protein>
    <submittedName>
        <fullName evidence="1">Uncharacterized protein</fullName>
    </submittedName>
</protein>
<evidence type="ECO:0000313" key="1">
    <source>
        <dbReference type="EMBL" id="AEG14391.1"/>
    </source>
</evidence>
<gene>
    <name evidence="1" type="ordered locus">Desku_0785</name>
</gene>
<organism evidence="1 2">
    <name type="scientific">Desulfofundulus kuznetsovii (strain DSM 6115 / VKM B-1805 / 17)</name>
    <name type="common">Desulfotomaculum kuznetsovii</name>
    <dbReference type="NCBI Taxonomy" id="760568"/>
    <lineage>
        <taxon>Bacteria</taxon>
        <taxon>Bacillati</taxon>
        <taxon>Bacillota</taxon>
        <taxon>Clostridia</taxon>
        <taxon>Eubacteriales</taxon>
        <taxon>Peptococcaceae</taxon>
        <taxon>Desulfofundulus</taxon>
    </lineage>
</organism>
<keyword evidence="2" id="KW-1185">Reference proteome</keyword>
<dbReference type="REBASE" id="36330">
    <property type="entry name" value="Dku6115ORF784P"/>
</dbReference>
<dbReference type="AlphaFoldDB" id="A0AAU8PBE6"/>
<accession>A0AAU8PBE6</accession>
<dbReference type="Proteomes" id="UP000009229">
    <property type="component" value="Chromosome"/>
</dbReference>
<name>A0AAU8PBE6_DESK7</name>
<dbReference type="EMBL" id="CP002770">
    <property type="protein sequence ID" value="AEG14391.1"/>
    <property type="molecule type" value="Genomic_DNA"/>
</dbReference>
<reference evidence="2" key="1">
    <citation type="submission" date="2011-05" db="EMBL/GenBank/DDBJ databases">
        <title>Complete sequence of Desulfotomaculum kuznetsovii DSM 6115.</title>
        <authorList>
            <person name="Lucas S."/>
            <person name="Han J."/>
            <person name="Lapidus A."/>
            <person name="Cheng J.-F."/>
            <person name="Goodwin L."/>
            <person name="Pitluck S."/>
            <person name="Peters L."/>
            <person name="Mikhailova N."/>
            <person name="Lu M."/>
            <person name="Saunders E."/>
            <person name="Han C."/>
            <person name="Tapia R."/>
            <person name="Land M."/>
            <person name="Hauser L."/>
            <person name="Kyrpides N."/>
            <person name="Ivanova N."/>
            <person name="Pagani I."/>
            <person name="Nazina T."/>
            <person name="Ivanova A."/>
            <person name="Parshina S."/>
            <person name="Kuever J."/>
            <person name="Muyzer G."/>
            <person name="Plugge C."/>
            <person name="Stams A."/>
            <person name="Woyke T."/>
        </authorList>
    </citation>
    <scope>NUCLEOTIDE SEQUENCE [LARGE SCALE GENOMIC DNA]</scope>
    <source>
        <strain evidence="2">DSM 6115 / VKM B-1805 / 17</strain>
    </source>
</reference>